<dbReference type="PANTHER" id="PTHR34133">
    <property type="entry name" value="OS07G0633000 PROTEIN"/>
    <property type="match status" value="1"/>
</dbReference>
<name>A0A7S0SER9_9CHLO</name>
<proteinExistence type="predicted"/>
<dbReference type="InterPro" id="IPR018971">
    <property type="entry name" value="DUF1997"/>
</dbReference>
<accession>A0A7S0SER9</accession>
<dbReference type="EMBL" id="HBFC01011133">
    <property type="protein sequence ID" value="CAD8703824.1"/>
    <property type="molecule type" value="Transcribed_RNA"/>
</dbReference>
<protein>
    <submittedName>
        <fullName evidence="1">Uncharacterized protein</fullName>
    </submittedName>
</protein>
<reference evidence="1" key="1">
    <citation type="submission" date="2021-01" db="EMBL/GenBank/DDBJ databases">
        <authorList>
            <person name="Corre E."/>
            <person name="Pelletier E."/>
            <person name="Niang G."/>
            <person name="Scheremetjew M."/>
            <person name="Finn R."/>
            <person name="Kale V."/>
            <person name="Holt S."/>
            <person name="Cochrane G."/>
            <person name="Meng A."/>
            <person name="Brown T."/>
            <person name="Cohen L."/>
        </authorList>
    </citation>
    <scope>NUCLEOTIDE SEQUENCE</scope>
    <source>
        <strain evidence="1">SL-175</strain>
    </source>
</reference>
<dbReference type="AlphaFoldDB" id="A0A7S0SER9"/>
<dbReference type="PANTHER" id="PTHR34133:SF8">
    <property type="entry name" value="OS07G0633000 PROTEIN"/>
    <property type="match status" value="1"/>
</dbReference>
<evidence type="ECO:0000313" key="1">
    <source>
        <dbReference type="EMBL" id="CAD8703824.1"/>
    </source>
</evidence>
<organism evidence="1">
    <name type="scientific">Mantoniella antarctica</name>
    <dbReference type="NCBI Taxonomy" id="81844"/>
    <lineage>
        <taxon>Eukaryota</taxon>
        <taxon>Viridiplantae</taxon>
        <taxon>Chlorophyta</taxon>
        <taxon>Mamiellophyceae</taxon>
        <taxon>Mamiellales</taxon>
        <taxon>Mamiellaceae</taxon>
        <taxon>Mantoniella</taxon>
    </lineage>
</organism>
<dbReference type="Pfam" id="PF09366">
    <property type="entry name" value="DUF1997"/>
    <property type="match status" value="1"/>
</dbReference>
<gene>
    <name evidence="1" type="ORF">MANT1106_LOCUS6506</name>
</gene>
<sequence>MHTASASARAAAVVTTAGGGARRSSFLSGARRIAFRQKAAAAMTTRAAGGGGADTREGHGGGGLFVVADVRKAWKSSKSMTLTIKDEDDAHSFAEYISDGERIVDVTFPDVNRREKLNPTTWKVQLLPFSFLQFRATVFCTLRLEPQKDGLHLSCEDLNIVGLPDEFGVNGKVWLTMDGALKPARVATKAGRRVLGSLTVNLSADVNDMVAMVPGLDEAVNLINDTVIGNLQGAINATIASDYSKWKAVQRKAAA</sequence>